<reference evidence="2" key="1">
    <citation type="submission" date="2019-02" db="EMBL/GenBank/DDBJ databases">
        <authorList>
            <person name="Gruber-Vodicka R. H."/>
            <person name="Seah K. B. B."/>
        </authorList>
    </citation>
    <scope>NUCLEOTIDE SEQUENCE</scope>
    <source>
        <strain evidence="2">BECK_BZ126</strain>
    </source>
</reference>
<sequence>MCSHVMLLAAPDISTGKTFRDVTGMMAGAAAIIGAVPGSVDALVFDDFHITETLQQKAEPRRAAAGEADVVGEEKANRTASCDSKRGRHLGKKVLESTRWLLMKTSFRLVLEKDEHPRLREALQLTQPLATAYYMKR</sequence>
<protein>
    <submittedName>
        <fullName evidence="2">Transposase</fullName>
    </submittedName>
</protein>
<organism evidence="2">
    <name type="scientific">Candidatus Kentrum sp. TC</name>
    <dbReference type="NCBI Taxonomy" id="2126339"/>
    <lineage>
        <taxon>Bacteria</taxon>
        <taxon>Pseudomonadati</taxon>
        <taxon>Pseudomonadota</taxon>
        <taxon>Gammaproteobacteria</taxon>
        <taxon>Candidatus Kentrum</taxon>
    </lineage>
</organism>
<dbReference type="AlphaFoldDB" id="A0A451AFC0"/>
<proteinExistence type="predicted"/>
<evidence type="ECO:0000256" key="1">
    <source>
        <dbReference type="SAM" id="MobiDB-lite"/>
    </source>
</evidence>
<feature type="region of interest" description="Disordered" evidence="1">
    <location>
        <begin position="66"/>
        <end position="85"/>
    </location>
</feature>
<name>A0A451AFC0_9GAMM</name>
<evidence type="ECO:0000313" key="2">
    <source>
        <dbReference type="EMBL" id="VFK64711.1"/>
    </source>
</evidence>
<accession>A0A451AFC0</accession>
<gene>
    <name evidence="2" type="ORF">BECKTC1821F_GA0114240_11406</name>
</gene>
<dbReference type="EMBL" id="CAADFW010000140">
    <property type="protein sequence ID" value="VFK64711.1"/>
    <property type="molecule type" value="Genomic_DNA"/>
</dbReference>